<reference evidence="3" key="1">
    <citation type="journal article" date="2019" name="Int. J. Syst. Evol. Microbiol.">
        <title>The Global Catalogue of Microorganisms (GCM) 10K type strain sequencing project: providing services to taxonomists for standard genome sequencing and annotation.</title>
        <authorList>
            <consortium name="The Broad Institute Genomics Platform"/>
            <consortium name="The Broad Institute Genome Sequencing Center for Infectious Disease"/>
            <person name="Wu L."/>
            <person name="Ma J."/>
        </authorList>
    </citation>
    <scope>NUCLEOTIDE SEQUENCE [LARGE SCALE GENOMIC DNA]</scope>
    <source>
        <strain evidence="3">CECT 7698</strain>
    </source>
</reference>
<evidence type="ECO:0000313" key="3">
    <source>
        <dbReference type="Proteomes" id="UP001595579"/>
    </source>
</evidence>
<sequence length="138" mass="15636">MAITLNHTIVHAKDPEATAAFLTEILGLAPPRQLGHFTVVQVGDTSLDLIRGDEPISPRHFAFLVSEDEFDDIFDRLRQRGLTYWADPFHKEPNQINHWDDGRGLYFDDPNGHRLEIITRPYGSGGLEAKHPNPLLSR</sequence>
<gene>
    <name evidence="2" type="ORF">ACFOEV_15710</name>
</gene>
<organism evidence="2 3">
    <name type="scientific">Litchfieldella rifensis</name>
    <dbReference type="NCBI Taxonomy" id="762643"/>
    <lineage>
        <taxon>Bacteria</taxon>
        <taxon>Pseudomonadati</taxon>
        <taxon>Pseudomonadota</taxon>
        <taxon>Gammaproteobacteria</taxon>
        <taxon>Oceanospirillales</taxon>
        <taxon>Halomonadaceae</taxon>
        <taxon>Litchfieldella</taxon>
    </lineage>
</organism>
<comment type="caution">
    <text evidence="2">The sequence shown here is derived from an EMBL/GenBank/DDBJ whole genome shotgun (WGS) entry which is preliminary data.</text>
</comment>
<dbReference type="Proteomes" id="UP001595579">
    <property type="component" value="Unassembled WGS sequence"/>
</dbReference>
<protein>
    <submittedName>
        <fullName evidence="2">VOC family protein</fullName>
    </submittedName>
</protein>
<dbReference type="RefSeq" id="WP_386775618.1">
    <property type="nucleotide sequence ID" value="NZ_JBHRUG010000031.1"/>
</dbReference>
<dbReference type="Pfam" id="PF00903">
    <property type="entry name" value="Glyoxalase"/>
    <property type="match status" value="1"/>
</dbReference>
<dbReference type="EMBL" id="JBHRUG010000031">
    <property type="protein sequence ID" value="MFC3285047.1"/>
    <property type="molecule type" value="Genomic_DNA"/>
</dbReference>
<dbReference type="SUPFAM" id="SSF54593">
    <property type="entry name" value="Glyoxalase/Bleomycin resistance protein/Dihydroxybiphenyl dioxygenase"/>
    <property type="match status" value="1"/>
</dbReference>
<proteinExistence type="predicted"/>
<dbReference type="InterPro" id="IPR029068">
    <property type="entry name" value="Glyas_Bleomycin-R_OHBP_Dase"/>
</dbReference>
<evidence type="ECO:0000259" key="1">
    <source>
        <dbReference type="PROSITE" id="PS51819"/>
    </source>
</evidence>
<dbReference type="InterPro" id="IPR004360">
    <property type="entry name" value="Glyas_Fos-R_dOase_dom"/>
</dbReference>
<dbReference type="PROSITE" id="PS51819">
    <property type="entry name" value="VOC"/>
    <property type="match status" value="1"/>
</dbReference>
<dbReference type="InterPro" id="IPR037523">
    <property type="entry name" value="VOC_core"/>
</dbReference>
<feature type="domain" description="VOC" evidence="1">
    <location>
        <begin position="4"/>
        <end position="120"/>
    </location>
</feature>
<dbReference type="CDD" id="cd08351">
    <property type="entry name" value="ChaP_like"/>
    <property type="match status" value="1"/>
</dbReference>
<keyword evidence="3" id="KW-1185">Reference proteome</keyword>
<evidence type="ECO:0000313" key="2">
    <source>
        <dbReference type="EMBL" id="MFC3285047.1"/>
    </source>
</evidence>
<name>A0ABV7LRD0_9GAMM</name>
<dbReference type="Gene3D" id="3.10.180.10">
    <property type="entry name" value="2,3-Dihydroxybiphenyl 1,2-Dioxygenase, domain 1"/>
    <property type="match status" value="1"/>
</dbReference>
<accession>A0ABV7LRD0</accession>